<evidence type="ECO:0000313" key="5">
    <source>
        <dbReference type="Proteomes" id="UP000585050"/>
    </source>
</evidence>
<dbReference type="EMBL" id="JABAIL010000016">
    <property type="protein sequence ID" value="NLR94892.1"/>
    <property type="molecule type" value="Genomic_DNA"/>
</dbReference>
<feature type="domain" description="Terminase large subunit gp17-like C-terminal" evidence="3">
    <location>
        <begin position="380"/>
        <end position="514"/>
    </location>
</feature>
<comment type="caution">
    <text evidence="4">The sequence shown here is derived from an EMBL/GenBank/DDBJ whole genome shotgun (WGS) entry which is preliminary data.</text>
</comment>
<keyword evidence="2" id="KW-0812">Transmembrane</keyword>
<accession>A0A7X8XZ76</accession>
<sequence length="553" mass="62833">MKTARGNRVRLKAQSKKKLEDTAKNLADDDLIQLILNIIEFGKALTGIELYYYQFLIVFRAIYSLLKVDGETFTVLISRQAGKTEAIVFLVPTITVLFPAMANILPEYFSQFKDGVMVGLFAPQKEQVSTSYQRIMKALNSQSAVEIMADPDIDVENTSSVNLNLSNGSFMKGQSCGKTSKIESKSFSIAFIDEAQDVDTWIIDKSIMPMLSAVGGCCVKIGTTGRTKNHFWDDIQYNSKRSTRIKDPRLKLHFEFNWKQVSKYKKEVYEKTKVRMHSFYEKSVLNEKARAERRGDTEAFELNYELKWALESGQFVTDSLFKKMANGRKGLASYLNDGDVVVAGLDIAKHPASTVLTIARVKEVDQEGESEFALPIRKKEILRWYDFGNMDYEQQHYALLDALKLFQVCILYADYTGVGRAVVDRLTHALMEVVEVVPYTFTQQSKSEMWVSLSNDMESGRIEFPANKATRSSEEFTKFEDQLKGVTKRYEGSYLILEKDRGTFDDYVDSLGLMVLAGNSIMVESSDYQVEVVDNPLYAELQNSRSIYSNLSH</sequence>
<dbReference type="RefSeq" id="WP_168885602.1">
    <property type="nucleotide sequence ID" value="NZ_JABAIL010000016.1"/>
</dbReference>
<protein>
    <recommendedName>
        <fullName evidence="3">Terminase large subunit gp17-like C-terminal domain-containing protein</fullName>
    </recommendedName>
</protein>
<feature type="transmembrane region" description="Helical" evidence="2">
    <location>
        <begin position="86"/>
        <end position="105"/>
    </location>
</feature>
<evidence type="ECO:0000256" key="2">
    <source>
        <dbReference type="SAM" id="Phobius"/>
    </source>
</evidence>
<proteinExistence type="predicted"/>
<evidence type="ECO:0000313" key="4">
    <source>
        <dbReference type="EMBL" id="NLR94892.1"/>
    </source>
</evidence>
<dbReference type="Gene3D" id="3.30.420.240">
    <property type="match status" value="1"/>
</dbReference>
<dbReference type="InterPro" id="IPR035421">
    <property type="entry name" value="Terminase_6C"/>
</dbReference>
<keyword evidence="2" id="KW-1133">Transmembrane helix</keyword>
<keyword evidence="1" id="KW-1188">Viral release from host cell</keyword>
<evidence type="ECO:0000256" key="1">
    <source>
        <dbReference type="ARBA" id="ARBA00022612"/>
    </source>
</evidence>
<name>A0A7X8XZ76_9BACT</name>
<keyword evidence="5" id="KW-1185">Reference proteome</keyword>
<dbReference type="Proteomes" id="UP000585050">
    <property type="component" value="Unassembled WGS sequence"/>
</dbReference>
<dbReference type="AlphaFoldDB" id="A0A7X8XZ76"/>
<reference evidence="4 5" key="1">
    <citation type="submission" date="2020-04" db="EMBL/GenBank/DDBJ databases">
        <title>Flammeovirga sp. SR4, a novel species isolated from seawater.</title>
        <authorList>
            <person name="Wang X."/>
        </authorList>
    </citation>
    <scope>NUCLEOTIDE SEQUENCE [LARGE SCALE GENOMIC DNA]</scope>
    <source>
        <strain evidence="4 5">SR4</strain>
    </source>
</reference>
<dbReference type="Pfam" id="PF17289">
    <property type="entry name" value="Terminase_6C"/>
    <property type="match status" value="1"/>
</dbReference>
<organism evidence="4 5">
    <name type="scientific">Flammeovirga agarivorans</name>
    <dbReference type="NCBI Taxonomy" id="2726742"/>
    <lineage>
        <taxon>Bacteria</taxon>
        <taxon>Pseudomonadati</taxon>
        <taxon>Bacteroidota</taxon>
        <taxon>Cytophagia</taxon>
        <taxon>Cytophagales</taxon>
        <taxon>Flammeovirgaceae</taxon>
        <taxon>Flammeovirga</taxon>
    </lineage>
</organism>
<dbReference type="Gene3D" id="3.40.50.300">
    <property type="entry name" value="P-loop containing nucleotide triphosphate hydrolases"/>
    <property type="match status" value="1"/>
</dbReference>
<dbReference type="InterPro" id="IPR027417">
    <property type="entry name" value="P-loop_NTPase"/>
</dbReference>
<keyword evidence="2" id="KW-0472">Membrane</keyword>
<evidence type="ECO:0000259" key="3">
    <source>
        <dbReference type="Pfam" id="PF17289"/>
    </source>
</evidence>
<gene>
    <name evidence="4" type="ORF">HGP29_27045</name>
</gene>